<gene>
    <name evidence="2" type="ORF">PPG34_16925</name>
</gene>
<sequence>MNRNRYVLGIIALVLVLSGCTTVSPEQASSSHVPLFEGLGDFHYPITTNSSQAQNYFDQGMVLAYAFNHAEAHRSFVEAARLDPNCSMCYWGQALVLGPNINAPMADAAIPIAYEAISHAKQHAKSASTKEQALINALGHRYASDAQADRGALDQSYAAAMREVQAAYPHDSTVASLFAESLMDLHPWNFWDKTGKPHDWTPEILNVLENTLRLDPNHPLANHLYIHAVEASPEPERGVPSADRLRTLVPGAGHLVHMPGHIYIRVGRYRDAIQANQHATKADAGYLSHSHTEGLYPLAYVPHNHHFLWAAATKLGMKKVSLESAMDTAHHVDQTMLTNPGIGATLQHFSIIPLYTKALFGEWQSIFREPAPEFLYPKGVWHYARGLAYLRKGNMEYAQQELAALQRIANDPAIADLTILGLNSVSLLLQIGTEILAGELAVAQQHTDKAVAHLQHAIALEDGLTYTEPKDWYLPPRQVLGAVLLEAGRAKEAEQVYRQDLEYHPQSGWSLFGLKESLKAQGQTQEMQLVEAQFQKAWADADVTLTSSRF</sequence>
<dbReference type="RefSeq" id="WP_313834622.1">
    <property type="nucleotide sequence ID" value="NZ_JAQOUE010000002.1"/>
</dbReference>
<dbReference type="EMBL" id="JAQOUE010000002">
    <property type="protein sequence ID" value="MDT7044036.1"/>
    <property type="molecule type" value="Genomic_DNA"/>
</dbReference>
<comment type="caution">
    <text evidence="2">The sequence shown here is derived from an EMBL/GenBank/DDBJ whole genome shotgun (WGS) entry which is preliminary data.</text>
</comment>
<keyword evidence="3" id="KW-1185">Reference proteome</keyword>
<accession>A0ABU3KC86</accession>
<reference evidence="2 3" key="1">
    <citation type="journal article" date="2023" name="ISME J.">
        <title>Cultivation and genomic characterization of novel and ubiquitous marine nitrite-oxidizing bacteria from the Nitrospirales.</title>
        <authorList>
            <person name="Mueller A.J."/>
            <person name="Daebeler A."/>
            <person name="Herbold C.W."/>
            <person name="Kirkegaard R.H."/>
            <person name="Daims H."/>
        </authorList>
    </citation>
    <scope>NUCLEOTIDE SEQUENCE [LARGE SCALE GENOMIC DNA]</scope>
    <source>
        <strain evidence="2 3">EB</strain>
    </source>
</reference>
<feature type="signal peptide" evidence="1">
    <location>
        <begin position="1"/>
        <end position="28"/>
    </location>
</feature>
<proteinExistence type="predicted"/>
<dbReference type="SUPFAM" id="SSF48452">
    <property type="entry name" value="TPR-like"/>
    <property type="match status" value="2"/>
</dbReference>
<dbReference type="PANTHER" id="PTHR45588:SF1">
    <property type="entry name" value="WW DOMAIN-CONTAINING PROTEIN"/>
    <property type="match status" value="1"/>
</dbReference>
<feature type="chain" id="PRO_5045489514" description="Tetratricopeptide repeat protein" evidence="1">
    <location>
        <begin position="29"/>
        <end position="550"/>
    </location>
</feature>
<dbReference type="Proteomes" id="UP001250932">
    <property type="component" value="Unassembled WGS sequence"/>
</dbReference>
<protein>
    <recommendedName>
        <fullName evidence="4">Tetratricopeptide repeat protein</fullName>
    </recommendedName>
</protein>
<dbReference type="Gene3D" id="1.25.40.10">
    <property type="entry name" value="Tetratricopeptide repeat domain"/>
    <property type="match status" value="2"/>
</dbReference>
<evidence type="ECO:0008006" key="4">
    <source>
        <dbReference type="Google" id="ProtNLM"/>
    </source>
</evidence>
<keyword evidence="1" id="KW-0732">Signal</keyword>
<dbReference type="PANTHER" id="PTHR45588">
    <property type="entry name" value="TPR DOMAIN-CONTAINING PROTEIN"/>
    <property type="match status" value="1"/>
</dbReference>
<dbReference type="InterPro" id="IPR011990">
    <property type="entry name" value="TPR-like_helical_dom_sf"/>
</dbReference>
<evidence type="ECO:0000256" key="1">
    <source>
        <dbReference type="SAM" id="SignalP"/>
    </source>
</evidence>
<evidence type="ECO:0000313" key="2">
    <source>
        <dbReference type="EMBL" id="MDT7044036.1"/>
    </source>
</evidence>
<evidence type="ECO:0000313" key="3">
    <source>
        <dbReference type="Proteomes" id="UP001250932"/>
    </source>
</evidence>
<dbReference type="PROSITE" id="PS51257">
    <property type="entry name" value="PROKAR_LIPOPROTEIN"/>
    <property type="match status" value="1"/>
</dbReference>
<name>A0ABU3KC86_9BACT</name>
<organism evidence="2 3">
    <name type="scientific">Candidatus Nitronereus thalassa</name>
    <dbReference type="NCBI Taxonomy" id="3020898"/>
    <lineage>
        <taxon>Bacteria</taxon>
        <taxon>Pseudomonadati</taxon>
        <taxon>Nitrospirota</taxon>
        <taxon>Nitrospiria</taxon>
        <taxon>Nitrospirales</taxon>
        <taxon>Nitrospiraceae</taxon>
        <taxon>Candidatus Nitronereus</taxon>
    </lineage>
</organism>